<dbReference type="InterPro" id="IPR036765">
    <property type="entry name" value="ZipA_FtsZ-bd_C_sf"/>
</dbReference>
<gene>
    <name evidence="3" type="ORF">RGQ30_16160</name>
</gene>
<evidence type="ECO:0000256" key="1">
    <source>
        <dbReference type="SAM" id="MobiDB-lite"/>
    </source>
</evidence>
<keyword evidence="2" id="KW-1133">Transmembrane helix</keyword>
<dbReference type="AlphaFoldDB" id="A0AA86J7U2"/>
<dbReference type="EMBL" id="AP028947">
    <property type="protein sequence ID" value="BET26115.1"/>
    <property type="molecule type" value="Genomic_DNA"/>
</dbReference>
<dbReference type="KEGG" id="lto:RGQ30_16160"/>
<reference evidence="3 4" key="1">
    <citation type="submission" date="2023-10" db="EMBL/GenBank/DDBJ databases">
        <title>Complete Genome Sequence of Limnobacter thiooxidans CS-K2T, Isolated from freshwater lake sediments in Bavaria, Germany.</title>
        <authorList>
            <person name="Naruki M."/>
            <person name="Watanabe A."/>
            <person name="Warashina T."/>
            <person name="Morita T."/>
            <person name="Arakawa K."/>
        </authorList>
    </citation>
    <scope>NUCLEOTIDE SEQUENCE [LARGE SCALE GENOMIC DNA]</scope>
    <source>
        <strain evidence="3 4">CS-K2</strain>
    </source>
</reference>
<protein>
    <submittedName>
        <fullName evidence="3">Cell division protein ZipA C-terminal FtsZ-binding domain-containing protein</fullName>
    </submittedName>
</protein>
<keyword evidence="2" id="KW-0472">Membrane</keyword>
<dbReference type="RefSeq" id="WP_130556387.1">
    <property type="nucleotide sequence ID" value="NZ_AP028947.1"/>
</dbReference>
<feature type="compositionally biased region" description="Basic and acidic residues" evidence="1">
    <location>
        <begin position="71"/>
        <end position="88"/>
    </location>
</feature>
<dbReference type="Proteomes" id="UP001329151">
    <property type="component" value="Chromosome"/>
</dbReference>
<evidence type="ECO:0000313" key="4">
    <source>
        <dbReference type="Proteomes" id="UP001329151"/>
    </source>
</evidence>
<keyword evidence="4" id="KW-1185">Reference proteome</keyword>
<feature type="transmembrane region" description="Helical" evidence="2">
    <location>
        <begin position="6"/>
        <end position="25"/>
    </location>
</feature>
<keyword evidence="3" id="KW-0131">Cell cycle</keyword>
<proteinExistence type="predicted"/>
<dbReference type="GO" id="GO:0090529">
    <property type="term" value="P:cell septum assembly"/>
    <property type="evidence" value="ECO:0007669"/>
    <property type="project" value="InterPro"/>
</dbReference>
<name>A0AA86J7U2_9BURK</name>
<keyword evidence="3" id="KW-0132">Cell division</keyword>
<sequence length="360" mass="39805">MNDLQLTLLIVGGGGIAAMIVYNWWQDYRLRKQAKERFGESDQDPLLNVGHGNTSYQRTEPGFESDALESSDLHDTTSHLNHPEHDSSDFSLKNVPQQPIDKRIFADFIVQFEEGKDANTWKALTDGLEQINRKRIVYSVSPESFGTASESFWFKASPYAGTARSLKASVQIANRKGPLSSIEFSEVLGKLKRFADDHNADLEFPEMKEVVAKAETLDQAAAALDTLLGLHCLLPDTVQESTAVDMLNQAGWVQKGHQWFLSDETGLLASMVIHNAPGKRLLSFNIDVPNSPEPVKALGDIVTVCHGMNEKFGAPLMDDSGRTLSTQAIEGIYNQLIERVRNLTDSGFKPGTPVARILFS</sequence>
<keyword evidence="2" id="KW-0812">Transmembrane</keyword>
<accession>A0AA86J7U2</accession>
<organism evidence="3 4">
    <name type="scientific">Limnobacter thiooxidans</name>
    <dbReference type="NCBI Taxonomy" id="131080"/>
    <lineage>
        <taxon>Bacteria</taxon>
        <taxon>Pseudomonadati</taxon>
        <taxon>Pseudomonadota</taxon>
        <taxon>Betaproteobacteria</taxon>
        <taxon>Burkholderiales</taxon>
        <taxon>Burkholderiaceae</taxon>
        <taxon>Limnobacter</taxon>
    </lineage>
</organism>
<evidence type="ECO:0000256" key="2">
    <source>
        <dbReference type="SAM" id="Phobius"/>
    </source>
</evidence>
<feature type="region of interest" description="Disordered" evidence="1">
    <location>
        <begin position="41"/>
        <end position="93"/>
    </location>
</feature>
<dbReference type="SUPFAM" id="SSF64383">
    <property type="entry name" value="Cell-division protein ZipA, C-terminal domain"/>
    <property type="match status" value="1"/>
</dbReference>
<evidence type="ECO:0000313" key="3">
    <source>
        <dbReference type="EMBL" id="BET26115.1"/>
    </source>
</evidence>